<dbReference type="InterPro" id="IPR035906">
    <property type="entry name" value="MetI-like_sf"/>
</dbReference>
<evidence type="ECO:0000256" key="1">
    <source>
        <dbReference type="ARBA" id="ARBA00004651"/>
    </source>
</evidence>
<keyword evidence="6 7" id="KW-0472">Membrane</keyword>
<evidence type="ECO:0000256" key="7">
    <source>
        <dbReference type="RuleBase" id="RU363032"/>
    </source>
</evidence>
<keyword evidence="2 7" id="KW-0813">Transport</keyword>
<feature type="domain" description="ABC transmembrane type-1" evidence="8">
    <location>
        <begin position="124"/>
        <end position="317"/>
    </location>
</feature>
<comment type="caution">
    <text evidence="9">The sequence shown here is derived from an EMBL/GenBank/DDBJ whole genome shotgun (WGS) entry which is preliminary data.</text>
</comment>
<organism evidence="9 10">
    <name type="scientific">Mycoplasmopsis columbina SF7</name>
    <dbReference type="NCBI Taxonomy" id="1037410"/>
    <lineage>
        <taxon>Bacteria</taxon>
        <taxon>Bacillati</taxon>
        <taxon>Mycoplasmatota</taxon>
        <taxon>Mycoplasmoidales</taxon>
        <taxon>Metamycoplasmataceae</taxon>
        <taxon>Mycoplasmopsis</taxon>
    </lineage>
</organism>
<dbReference type="GO" id="GO:0055085">
    <property type="term" value="P:transmembrane transport"/>
    <property type="evidence" value="ECO:0007669"/>
    <property type="project" value="InterPro"/>
</dbReference>
<keyword evidence="3" id="KW-1003">Cell membrane</keyword>
<dbReference type="STRING" id="1037410.MCSF7_00789"/>
<evidence type="ECO:0000256" key="2">
    <source>
        <dbReference type="ARBA" id="ARBA00022448"/>
    </source>
</evidence>
<dbReference type="SUPFAM" id="SSF161098">
    <property type="entry name" value="MetI-like"/>
    <property type="match status" value="1"/>
</dbReference>
<dbReference type="EMBL" id="AFXA01000009">
    <property type="protein sequence ID" value="EGV00297.1"/>
    <property type="molecule type" value="Genomic_DNA"/>
</dbReference>
<evidence type="ECO:0000313" key="10">
    <source>
        <dbReference type="Proteomes" id="UP000004978"/>
    </source>
</evidence>
<feature type="transmembrane region" description="Helical" evidence="7">
    <location>
        <begin position="201"/>
        <end position="217"/>
    </location>
</feature>
<evidence type="ECO:0000256" key="3">
    <source>
        <dbReference type="ARBA" id="ARBA00022475"/>
    </source>
</evidence>
<feature type="transmembrane region" description="Helical" evidence="7">
    <location>
        <begin position="160"/>
        <end position="181"/>
    </location>
</feature>
<sequence>MYKIIQLKKKINKSLNKIKWLNKFFIAIISTIIIVIFLFILLNGLFPITTQQEIQLRSAGLQYDQIYQEIVQHNHLDKSLLERSWIYFINWFKGDFGTLSSGSDLYGPQASSNRSILDYFLIKNSISYLISTISLLFSLLIGVILGYIAAKKRNTIWDYILNFFTIATLSISLFILIPLVIQIVSSFGIVIEFKKDDFKTYLLPIFSLAIITIAPILQVVRSKAIEIFTSSFYLFFLSMGIRKWKLFWKIIFPNLFTDLMSLMPFLLIGLFAASVFLEYYFNIPGTWQYLYATVTSYENYLICFMILFLGLTYSLVYSFGEIVKVLIDPRERIRKHE</sequence>
<evidence type="ECO:0000259" key="8">
    <source>
        <dbReference type="PROSITE" id="PS50928"/>
    </source>
</evidence>
<feature type="transmembrane region" description="Helical" evidence="7">
    <location>
        <begin position="301"/>
        <end position="320"/>
    </location>
</feature>
<reference evidence="9 10" key="1">
    <citation type="journal article" date="2013" name="Genome Announc.">
        <title>Genome Sequence of Mycoplasma columbinum Strain SF7.</title>
        <authorList>
            <person name="Guo Z."/>
            <person name="Xu X."/>
            <person name="Zheng Q."/>
            <person name="Li T."/>
            <person name="Kuang S."/>
            <person name="Zhang Z."/>
            <person name="Chen Y."/>
            <person name="Lu X."/>
            <person name="Zhou R."/>
            <person name="Bi D."/>
            <person name="Jin H."/>
        </authorList>
    </citation>
    <scope>NUCLEOTIDE SEQUENCE [LARGE SCALE GENOMIC DNA]</scope>
    <source>
        <strain evidence="9 10">SF7</strain>
    </source>
</reference>
<dbReference type="PANTHER" id="PTHR30465">
    <property type="entry name" value="INNER MEMBRANE ABC TRANSPORTER"/>
    <property type="match status" value="1"/>
</dbReference>
<accession>F9UJV1</accession>
<dbReference type="GO" id="GO:0005886">
    <property type="term" value="C:plasma membrane"/>
    <property type="evidence" value="ECO:0007669"/>
    <property type="project" value="UniProtKB-SubCell"/>
</dbReference>
<dbReference type="PANTHER" id="PTHR30465:SF0">
    <property type="entry name" value="OLIGOPEPTIDE TRANSPORT SYSTEM PERMEASE PROTEIN APPB"/>
    <property type="match status" value="1"/>
</dbReference>
<feature type="transmembrane region" description="Helical" evidence="7">
    <location>
        <begin position="20"/>
        <end position="42"/>
    </location>
</feature>
<gene>
    <name evidence="9" type="ORF">MCSF7_00789</name>
</gene>
<feature type="transmembrane region" description="Helical" evidence="7">
    <location>
        <begin position="224"/>
        <end position="241"/>
    </location>
</feature>
<dbReference type="AlphaFoldDB" id="F9UJV1"/>
<dbReference type="RefSeq" id="WP_006608568.1">
    <property type="nucleotide sequence ID" value="NZ_AFXA01000009.1"/>
</dbReference>
<proteinExistence type="inferred from homology"/>
<keyword evidence="4 7" id="KW-0812">Transmembrane</keyword>
<feature type="transmembrane region" description="Helical" evidence="7">
    <location>
        <begin position="261"/>
        <end position="281"/>
    </location>
</feature>
<protein>
    <submittedName>
        <fullName evidence="9">Oligopeptide ABC transporter permease protein</fullName>
    </submittedName>
</protein>
<keyword evidence="10" id="KW-1185">Reference proteome</keyword>
<dbReference type="Pfam" id="PF00528">
    <property type="entry name" value="BPD_transp_1"/>
    <property type="match status" value="1"/>
</dbReference>
<dbReference type="InterPro" id="IPR000515">
    <property type="entry name" value="MetI-like"/>
</dbReference>
<dbReference type="CDD" id="cd06261">
    <property type="entry name" value="TM_PBP2"/>
    <property type="match status" value="1"/>
</dbReference>
<dbReference type="eggNOG" id="COG0601">
    <property type="taxonomic scope" value="Bacteria"/>
</dbReference>
<dbReference type="Proteomes" id="UP000004978">
    <property type="component" value="Unassembled WGS sequence"/>
</dbReference>
<comment type="subcellular location">
    <subcellularLocation>
        <location evidence="1 7">Cell membrane</location>
        <topology evidence="1 7">Multi-pass membrane protein</topology>
    </subcellularLocation>
</comment>
<dbReference type="Gene3D" id="1.10.3720.10">
    <property type="entry name" value="MetI-like"/>
    <property type="match status" value="1"/>
</dbReference>
<dbReference type="PROSITE" id="PS50928">
    <property type="entry name" value="ABC_TM1"/>
    <property type="match status" value="1"/>
</dbReference>
<evidence type="ECO:0000256" key="4">
    <source>
        <dbReference type="ARBA" id="ARBA00022692"/>
    </source>
</evidence>
<name>F9UJV1_9BACT</name>
<keyword evidence="5 7" id="KW-1133">Transmembrane helix</keyword>
<evidence type="ECO:0000256" key="5">
    <source>
        <dbReference type="ARBA" id="ARBA00022989"/>
    </source>
</evidence>
<evidence type="ECO:0000313" key="9">
    <source>
        <dbReference type="EMBL" id="EGV00297.1"/>
    </source>
</evidence>
<comment type="similarity">
    <text evidence="7">Belongs to the binding-protein-dependent transport system permease family.</text>
</comment>
<evidence type="ECO:0000256" key="6">
    <source>
        <dbReference type="ARBA" id="ARBA00023136"/>
    </source>
</evidence>
<feature type="transmembrane region" description="Helical" evidence="7">
    <location>
        <begin position="126"/>
        <end position="148"/>
    </location>
</feature>